<dbReference type="GeneID" id="33361049"/>
<protein>
    <submittedName>
        <fullName evidence="1">Uncharacterized protein</fullName>
    </submittedName>
</protein>
<dbReference type="EMBL" id="MF101448">
    <property type="protein sequence ID" value="ARW67695.1"/>
    <property type="molecule type" value="Genomic_DNA"/>
</dbReference>
<keyword evidence="1" id="KW-0150">Chloroplast</keyword>
<name>A0A1Z1MPI7_9FLOR</name>
<sequence length="43" mass="5258">MQYRNLSFVYLQTENLTGYNYSNINNTYCLCLLNCNFYLYKKI</sequence>
<dbReference type="AlphaFoldDB" id="A0A1Z1MPI7"/>
<organism evidence="1">
    <name type="scientific">Lophocladia kuetzingii</name>
    <dbReference type="NCBI Taxonomy" id="675577"/>
    <lineage>
        <taxon>Eukaryota</taxon>
        <taxon>Rhodophyta</taxon>
        <taxon>Florideophyceae</taxon>
        <taxon>Rhodymeniophycidae</taxon>
        <taxon>Ceramiales</taxon>
        <taxon>Rhodomelaceae</taxon>
        <taxon>Lophothalieae</taxon>
        <taxon>Lophocladia</taxon>
    </lineage>
</organism>
<evidence type="ECO:0000313" key="1">
    <source>
        <dbReference type="EMBL" id="ARW67695.1"/>
    </source>
</evidence>
<gene>
    <name evidence="1" type="primary">orf43c</name>
</gene>
<proteinExistence type="predicted"/>
<keyword evidence="1" id="KW-0934">Plastid</keyword>
<geneLocation type="chloroplast" evidence="1"/>
<accession>A0A1Z1MPI7</accession>
<dbReference type="RefSeq" id="YP_009398509.1">
    <property type="nucleotide sequence ID" value="NC_035292.1"/>
</dbReference>
<reference evidence="1" key="1">
    <citation type="journal article" date="2017" name="J. Phycol.">
        <title>Analysis of chloroplast genomes and a supermatrix inform reclassification of the Rhodomelaceae (Rhodophyta).</title>
        <authorList>
            <person name="Diaz-Tapia P."/>
            <person name="Maggs C.A."/>
            <person name="West J.A."/>
            <person name="Verbruggen H."/>
        </authorList>
    </citation>
    <scope>NUCLEOTIDE SEQUENCE</scope>
    <source>
        <strain evidence="1">PD1509</strain>
    </source>
</reference>